<dbReference type="SUPFAM" id="SSF54427">
    <property type="entry name" value="NTF2-like"/>
    <property type="match status" value="1"/>
</dbReference>
<dbReference type="EMBL" id="JACHXS010000001">
    <property type="protein sequence ID" value="MBB3219963.1"/>
    <property type="molecule type" value="Genomic_DNA"/>
</dbReference>
<name>A0A4P8HNQ9_9BURK</name>
<organism evidence="1 4">
    <name type="scientific">Pseudoduganella umbonata</name>
    <dbReference type="NCBI Taxonomy" id="864828"/>
    <lineage>
        <taxon>Bacteria</taxon>
        <taxon>Pseudomonadati</taxon>
        <taxon>Pseudomonadota</taxon>
        <taxon>Betaproteobacteria</taxon>
        <taxon>Burkholderiales</taxon>
        <taxon>Oxalobacteraceae</taxon>
        <taxon>Telluria group</taxon>
        <taxon>Pseudoduganella</taxon>
    </lineage>
</organism>
<evidence type="ECO:0000313" key="3">
    <source>
        <dbReference type="Proteomes" id="UP000298763"/>
    </source>
</evidence>
<dbReference type="Gene3D" id="3.10.450.50">
    <property type="match status" value="1"/>
</dbReference>
<dbReference type="Proteomes" id="UP000584325">
    <property type="component" value="Unassembled WGS sequence"/>
</dbReference>
<dbReference type="Proteomes" id="UP000298763">
    <property type="component" value="Chromosome"/>
</dbReference>
<dbReference type="OrthoDB" id="7470841at2"/>
<evidence type="ECO:0000313" key="4">
    <source>
        <dbReference type="Proteomes" id="UP000584325"/>
    </source>
</evidence>
<reference evidence="1 4" key="2">
    <citation type="submission" date="2020-08" db="EMBL/GenBank/DDBJ databases">
        <title>Genomic Encyclopedia of Type Strains, Phase III (KMG-III): the genomes of soil and plant-associated and newly described type strains.</title>
        <authorList>
            <person name="Whitman W."/>
        </authorList>
    </citation>
    <scope>NUCLEOTIDE SEQUENCE [LARGE SCALE GENOMIC DNA]</scope>
    <source>
        <strain evidence="1 4">CECT 7753</strain>
    </source>
</reference>
<gene>
    <name evidence="2" type="ORF">FCL38_05725</name>
    <name evidence="1" type="ORF">FHS02_000750</name>
</gene>
<dbReference type="RefSeq" id="WP_137312861.1">
    <property type="nucleotide sequence ID" value="NZ_CP040017.1"/>
</dbReference>
<reference evidence="2 3" key="1">
    <citation type="submission" date="2019-05" db="EMBL/GenBank/DDBJ databases">
        <title>Draft Genome Sequences of Six Type Strains of the Genus Massilia.</title>
        <authorList>
            <person name="Miess H."/>
            <person name="Frediansyhah A."/>
            <person name="Gross H."/>
        </authorList>
    </citation>
    <scope>NUCLEOTIDE SEQUENCE [LARGE SCALE GENOMIC DNA]</scope>
    <source>
        <strain evidence="2 3">DSMZ 26121</strain>
    </source>
</reference>
<proteinExistence type="predicted"/>
<dbReference type="AlphaFoldDB" id="A0A4P8HNQ9"/>
<sequence>MSTTAGKSASDINHFLHTQVACWNAGDKAGFLAAYREAAPGGLLIEYVGRPATDGWAVLEAMWDRQSAAIEIEEVALIVNGTEAACHNRNRMRRDGRVIETIELYRFDEDGRLLVRYFIRPE</sequence>
<dbReference type="InterPro" id="IPR032710">
    <property type="entry name" value="NTF2-like_dom_sf"/>
</dbReference>
<dbReference type="EMBL" id="CP040017">
    <property type="protein sequence ID" value="QCP09975.1"/>
    <property type="molecule type" value="Genomic_DNA"/>
</dbReference>
<accession>A0A4P8HNQ9</accession>
<evidence type="ECO:0000313" key="1">
    <source>
        <dbReference type="EMBL" id="MBB3219963.1"/>
    </source>
</evidence>
<evidence type="ECO:0000313" key="2">
    <source>
        <dbReference type="EMBL" id="QCP09975.1"/>
    </source>
</evidence>
<protein>
    <submittedName>
        <fullName evidence="2">Nuclear transport factor 2 family protein</fullName>
    </submittedName>
</protein>
<keyword evidence="3" id="KW-1185">Reference proteome</keyword>